<evidence type="ECO:0000256" key="2">
    <source>
        <dbReference type="SAM" id="MobiDB-lite"/>
    </source>
</evidence>
<dbReference type="InterPro" id="IPR055148">
    <property type="entry name" value="ZW10_C_2"/>
</dbReference>
<name>A0A2N3MYR2_9PEZI</name>
<dbReference type="GO" id="GO:0006888">
    <property type="term" value="P:endoplasmic reticulum to Golgi vesicle-mediated transport"/>
    <property type="evidence" value="ECO:0007669"/>
    <property type="project" value="TreeGrafter"/>
</dbReference>
<dbReference type="OrthoDB" id="534815at2759"/>
<dbReference type="AlphaFoldDB" id="A0A2N3MYR2"/>
<comment type="caution">
    <text evidence="4">The sequence shown here is derived from an EMBL/GenBank/DDBJ whole genome shotgun (WGS) entry which is preliminary data.</text>
</comment>
<dbReference type="GO" id="GO:1990423">
    <property type="term" value="C:RZZ complex"/>
    <property type="evidence" value="ECO:0007669"/>
    <property type="project" value="TreeGrafter"/>
</dbReference>
<dbReference type="GO" id="GO:0007094">
    <property type="term" value="P:mitotic spindle assembly checkpoint signaling"/>
    <property type="evidence" value="ECO:0007669"/>
    <property type="project" value="TreeGrafter"/>
</dbReference>
<gene>
    <name evidence="4" type="ORF">jhhlp_008683</name>
</gene>
<accession>A0A2N3MYR2</accession>
<feature type="compositionally biased region" description="Basic and acidic residues" evidence="2">
    <location>
        <begin position="514"/>
        <end position="524"/>
    </location>
</feature>
<feature type="region of interest" description="Disordered" evidence="2">
    <location>
        <begin position="441"/>
        <end position="573"/>
    </location>
</feature>
<keyword evidence="5" id="KW-1185">Reference proteome</keyword>
<dbReference type="STRING" id="41688.A0A2N3MYR2"/>
<dbReference type="InParanoid" id="A0A2N3MYR2"/>
<dbReference type="PANTHER" id="PTHR12205">
    <property type="entry name" value="CENTROMERE/KINETOCHORE PROTEIN ZW10"/>
    <property type="match status" value="1"/>
</dbReference>
<feature type="compositionally biased region" description="Acidic residues" evidence="2">
    <location>
        <begin position="502"/>
        <end position="513"/>
    </location>
</feature>
<evidence type="ECO:0000313" key="4">
    <source>
        <dbReference type="EMBL" id="PKS05310.1"/>
    </source>
</evidence>
<dbReference type="Gene3D" id="1.10.357.150">
    <property type="match status" value="1"/>
</dbReference>
<evidence type="ECO:0000256" key="1">
    <source>
        <dbReference type="SAM" id="Coils"/>
    </source>
</evidence>
<evidence type="ECO:0000313" key="5">
    <source>
        <dbReference type="Proteomes" id="UP000233524"/>
    </source>
</evidence>
<proteinExistence type="predicted"/>
<reference evidence="4 5" key="1">
    <citation type="journal article" date="2017" name="G3 (Bethesda)">
        <title>First Draft Genome Sequence of the Pathogenic Fungus Lomentospora prolificans (Formerly Scedosporium prolificans).</title>
        <authorList>
            <person name="Luo R."/>
            <person name="Zimin A."/>
            <person name="Workman R."/>
            <person name="Fan Y."/>
            <person name="Pertea G."/>
            <person name="Grossman N."/>
            <person name="Wear M.P."/>
            <person name="Jia B."/>
            <person name="Miller H."/>
            <person name="Casadevall A."/>
            <person name="Timp W."/>
            <person name="Zhang S.X."/>
            <person name="Salzberg S.L."/>
        </authorList>
    </citation>
    <scope>NUCLEOTIDE SEQUENCE [LARGE SCALE GENOMIC DNA]</scope>
    <source>
        <strain evidence="4 5">JHH-5317</strain>
    </source>
</reference>
<dbReference type="InterPro" id="IPR046362">
    <property type="entry name" value="Zw10/DSL1_C_sf"/>
</dbReference>
<protein>
    <recommendedName>
        <fullName evidence="3">ZW10 C-terminal helical domain-containing protein</fullName>
    </recommendedName>
</protein>
<dbReference type="VEuPathDB" id="FungiDB:jhhlp_008683"/>
<evidence type="ECO:0000259" key="3">
    <source>
        <dbReference type="Pfam" id="PF22766"/>
    </source>
</evidence>
<feature type="coiled-coil region" evidence="1">
    <location>
        <begin position="65"/>
        <end position="103"/>
    </location>
</feature>
<feature type="compositionally biased region" description="Acidic residues" evidence="2">
    <location>
        <begin position="464"/>
        <end position="478"/>
    </location>
</feature>
<organism evidence="4 5">
    <name type="scientific">Lomentospora prolificans</name>
    <dbReference type="NCBI Taxonomy" id="41688"/>
    <lineage>
        <taxon>Eukaryota</taxon>
        <taxon>Fungi</taxon>
        <taxon>Dikarya</taxon>
        <taxon>Ascomycota</taxon>
        <taxon>Pezizomycotina</taxon>
        <taxon>Sordariomycetes</taxon>
        <taxon>Hypocreomycetidae</taxon>
        <taxon>Microascales</taxon>
        <taxon>Microascaceae</taxon>
        <taxon>Lomentospora</taxon>
    </lineage>
</organism>
<feature type="compositionally biased region" description="Basic and acidic residues" evidence="2">
    <location>
        <begin position="564"/>
        <end position="573"/>
    </location>
</feature>
<keyword evidence="1" id="KW-0175">Coiled coil</keyword>
<dbReference type="PANTHER" id="PTHR12205:SF0">
    <property type="entry name" value="CENTROMERE_KINETOCHORE PROTEIN ZW10 HOMOLOG"/>
    <property type="match status" value="1"/>
</dbReference>
<dbReference type="GO" id="GO:0005737">
    <property type="term" value="C:cytoplasm"/>
    <property type="evidence" value="ECO:0007669"/>
    <property type="project" value="GOC"/>
</dbReference>
<dbReference type="EMBL" id="NLAX01001623">
    <property type="protein sequence ID" value="PKS05310.1"/>
    <property type="molecule type" value="Genomic_DNA"/>
</dbReference>
<sequence length="889" mass="99178">MDMYQLYRALTSVHYRTYTRTRAMASTDSSGIGSAIVAFTLDGRFPESESLSSLPIASESLPPALEALAKTRSDLEKEIHEINEDTKEDVSSWVRNAKSLQEDIVRSKVIANDIIRQSEEPDVSGKAIEDAEARVDFLAREVQYTQQLQNALQSIKHVNQLLSQAEEASNERRILDSLHLLEQSWTAMDSLPVSKTCRAVKLLNVRSFELKSSVHEVLNQIWKDLVNVDIDSNAIRIQEHGDGNQLSLADAVIGLRAYKEVQERMEQLWHNLDGAILTPRMDLTRTSLPSIRADTNTLMLAGETNSSAEALLTDLSTVFTFLSERLPPDLLETLCSVMMGDVTDRIIKVWLDSAIPPALRDLDKFQSVIKSAEQLCSVLETHGYSGFEELRNWVDNAPTVWLNKCRETALDSVRSKLSGGIGNTKSVEKIERQMVSLAEGKELAKSGTVQSSATEQEWDSAWGFDDDMADEPEDADESMENKYPNAETTAEDDGVDAWGWDDGPDDIPEEPDAEPEKPSPKSDEDVAADAWGWGDEDTVEEPPRLPEPKKQKRVASVPRRKETKSRDEDQTREMVLKETYHISSMPEPVLGLISAILEDGAALTGPGNETNPVASAASGLFGIPPLALALFRAISPYYYSLDVGGSMYLYNDAVYLAEKLAEFSQEWKAREDLTPRARNMLRIDNEVKNLQNFANRAYSAEMSTQKTVVRDLLGGAHSLLHQEEMESCIDSAVARVRSMAVTWEEILARSVWCQAVGSLVDAVAAKIITDVMELSSIGQDEAYNIANMIAKVAELDDIFLPSKLSGRPEESGEVALTAQYAPSWLRLQYLSEVLQSNLNEIRYLWFESELSLYFSPDEVVDLVNVSFEANARSKEVIREIRDKPHPRTE</sequence>
<feature type="coiled-coil region" evidence="1">
    <location>
        <begin position="128"/>
        <end position="178"/>
    </location>
</feature>
<dbReference type="Pfam" id="PF22766">
    <property type="entry name" value="ZW10_C2"/>
    <property type="match status" value="1"/>
</dbReference>
<dbReference type="Proteomes" id="UP000233524">
    <property type="component" value="Unassembled WGS sequence"/>
</dbReference>
<feature type="domain" description="ZW10 C-terminal helical" evidence="3">
    <location>
        <begin position="728"/>
        <end position="879"/>
    </location>
</feature>